<sequence>MCHEGAVVIVITIVFAALRPCDARIATVRDGHGGQTNMPSRSRAHPRHVIIRPGDFQWTAFCPSYRGYLPRGSCPDYMQTIPHSAAPMKRKKKVPSSSAADFQFVRWCPHQRGYFANCLSPQQLAEINSWPGRRNPHNRFATFSGGNFFQRALQQSHGGHSSNRGR</sequence>
<dbReference type="EMBL" id="MTYJ01000050">
    <property type="protein sequence ID" value="OQV18396.1"/>
    <property type="molecule type" value="Genomic_DNA"/>
</dbReference>
<feature type="signal peptide" evidence="1">
    <location>
        <begin position="1"/>
        <end position="23"/>
    </location>
</feature>
<evidence type="ECO:0000256" key="1">
    <source>
        <dbReference type="SAM" id="SignalP"/>
    </source>
</evidence>
<accession>A0A1W0WT75</accession>
<evidence type="ECO:0000313" key="2">
    <source>
        <dbReference type="EMBL" id="OQV18396.1"/>
    </source>
</evidence>
<gene>
    <name evidence="2" type="ORF">BV898_07599</name>
</gene>
<name>A0A1W0WT75_HYPEX</name>
<evidence type="ECO:0008006" key="4">
    <source>
        <dbReference type="Google" id="ProtNLM"/>
    </source>
</evidence>
<reference evidence="3" key="1">
    <citation type="submission" date="2017-01" db="EMBL/GenBank/DDBJ databases">
        <title>Comparative genomics of anhydrobiosis in the tardigrade Hypsibius dujardini.</title>
        <authorList>
            <person name="Yoshida Y."/>
            <person name="Koutsovoulos G."/>
            <person name="Laetsch D."/>
            <person name="Stevens L."/>
            <person name="Kumar S."/>
            <person name="Horikawa D."/>
            <person name="Ishino K."/>
            <person name="Komine S."/>
            <person name="Tomita M."/>
            <person name="Blaxter M."/>
            <person name="Arakawa K."/>
        </authorList>
    </citation>
    <scope>NUCLEOTIDE SEQUENCE [LARGE SCALE GENOMIC DNA]</scope>
    <source>
        <strain evidence="3">Z151</strain>
    </source>
</reference>
<evidence type="ECO:0000313" key="3">
    <source>
        <dbReference type="Proteomes" id="UP000192578"/>
    </source>
</evidence>
<feature type="chain" id="PRO_5012235593" description="Secreted protein" evidence="1">
    <location>
        <begin position="24"/>
        <end position="166"/>
    </location>
</feature>
<comment type="caution">
    <text evidence="2">The sequence shown here is derived from an EMBL/GenBank/DDBJ whole genome shotgun (WGS) entry which is preliminary data.</text>
</comment>
<proteinExistence type="predicted"/>
<keyword evidence="1" id="KW-0732">Signal</keyword>
<organism evidence="2 3">
    <name type="scientific">Hypsibius exemplaris</name>
    <name type="common">Freshwater tardigrade</name>
    <dbReference type="NCBI Taxonomy" id="2072580"/>
    <lineage>
        <taxon>Eukaryota</taxon>
        <taxon>Metazoa</taxon>
        <taxon>Ecdysozoa</taxon>
        <taxon>Tardigrada</taxon>
        <taxon>Eutardigrada</taxon>
        <taxon>Parachela</taxon>
        <taxon>Hypsibioidea</taxon>
        <taxon>Hypsibiidae</taxon>
        <taxon>Hypsibius</taxon>
    </lineage>
</organism>
<keyword evidence="3" id="KW-1185">Reference proteome</keyword>
<dbReference type="AlphaFoldDB" id="A0A1W0WT75"/>
<protein>
    <recommendedName>
        <fullName evidence="4">Secreted protein</fullName>
    </recommendedName>
</protein>
<dbReference type="Proteomes" id="UP000192578">
    <property type="component" value="Unassembled WGS sequence"/>
</dbReference>